<comment type="caution">
    <text evidence="1">The sequence shown here is derived from an EMBL/GenBank/DDBJ whole genome shotgun (WGS) entry which is preliminary data.</text>
</comment>
<name>A0ABQ7HYJ0_9MICR</name>
<accession>A0ABQ7HYJ0</accession>
<keyword evidence="2" id="KW-1185">Reference proteome</keyword>
<gene>
    <name evidence="1" type="ORF">TCON_1609</name>
</gene>
<reference evidence="1 2" key="1">
    <citation type="submission" date="2019-01" db="EMBL/GenBank/DDBJ databases">
        <title>Genomes sequencing and comparative genomics of infectious freshwater microsporidia, Cucumispora dikerogammari and Thelohania contejeani.</title>
        <authorList>
            <person name="Cormier A."/>
            <person name="Giraud I."/>
            <person name="Wattier R."/>
            <person name="Teixeira M."/>
            <person name="Grandjean F."/>
            <person name="Rigaud T."/>
            <person name="Cordaux R."/>
        </authorList>
    </citation>
    <scope>NUCLEOTIDE SEQUENCE [LARGE SCALE GENOMIC DNA]</scope>
    <source>
        <strain evidence="1">T1</strain>
        <tissue evidence="1">Spores</tissue>
    </source>
</reference>
<evidence type="ECO:0000313" key="1">
    <source>
        <dbReference type="EMBL" id="KAF7683175.1"/>
    </source>
</evidence>
<organism evidence="1 2">
    <name type="scientific">Astathelohania contejeani</name>
    <dbReference type="NCBI Taxonomy" id="164912"/>
    <lineage>
        <taxon>Eukaryota</taxon>
        <taxon>Fungi</taxon>
        <taxon>Fungi incertae sedis</taxon>
        <taxon>Microsporidia</taxon>
        <taxon>Astathelohaniidae</taxon>
        <taxon>Astathelohania</taxon>
    </lineage>
</organism>
<dbReference type="EMBL" id="SBIQ01000119">
    <property type="protein sequence ID" value="KAF7683175.1"/>
    <property type="molecule type" value="Genomic_DNA"/>
</dbReference>
<evidence type="ECO:0000313" key="2">
    <source>
        <dbReference type="Proteomes" id="UP001516464"/>
    </source>
</evidence>
<protein>
    <submittedName>
        <fullName evidence="1">Uncharacterized protein</fullName>
    </submittedName>
</protein>
<dbReference type="Proteomes" id="UP001516464">
    <property type="component" value="Unassembled WGS sequence"/>
</dbReference>
<sequence>MRNSLKLLYSGSIKLPSLYKINYNKLSIPTTLPYKGTDYLNIEIFTNKTSIFSEEYFSKIDFFSSYHNEFVIYDNTGIKMTGDKLETLLLKFLNKHIFHRISSKKEDYSSLLIKLNLLDAAYKYLSKNSKSSHDNALKLFCYVNIDPSYNPLYVYTQMAPLMSHSINDMLFLIEMAPSLHFSDLYTLVQTLRIESPGYYHKIYFFYRLAELFLKKKKIGLAAFYYGQTIMLIKDGANLEFRGYLQNKLKALIQKRNWKKVFTKINNILLNTEKRLFGISLNELYKHIPIEAEEPPQLISISVINRDSIYGDFHGMKYVPMGMFNNRKVYFTECVELEIKFSYNRNSEIVINRIGNIPVCRPLLNDKIEFFCKDSTRIDDMVIIYKGESYEYKFSEIILEKIKLSLKLVEEDSCLSLFKGENGIVSFKFVGYRIDDDPITNIMVSDGSVEITENGFMIWKEVNQSGELKADIQIGDSIYKKLELKYYINHKRLFSVISVTIVNNIKIFCIISEYSFKIKSSGKLYQIIENIPENIPLKENDEWVYKDRYGVICKNDLLIKM</sequence>
<proteinExistence type="predicted"/>